<dbReference type="EMBL" id="JAPYYP010000003">
    <property type="protein sequence ID" value="MDA5107564.1"/>
    <property type="molecule type" value="Genomic_DNA"/>
</dbReference>
<dbReference type="Proteomes" id="UP001151071">
    <property type="component" value="Unassembled WGS sequence"/>
</dbReference>
<evidence type="ECO:0000313" key="2">
    <source>
        <dbReference type="EMBL" id="MDA5107564.1"/>
    </source>
</evidence>
<evidence type="ECO:0000256" key="1">
    <source>
        <dbReference type="SAM" id="MobiDB-lite"/>
    </source>
</evidence>
<accession>A0A9X3TN49</accession>
<feature type="compositionally biased region" description="Basic and acidic residues" evidence="1">
    <location>
        <begin position="33"/>
        <end position="55"/>
    </location>
</feature>
<evidence type="ECO:0000313" key="3">
    <source>
        <dbReference type="Proteomes" id="UP001151071"/>
    </source>
</evidence>
<gene>
    <name evidence="2" type="ORF">O3V59_04260</name>
</gene>
<comment type="caution">
    <text evidence="2">The sequence shown here is derived from an EMBL/GenBank/DDBJ whole genome shotgun (WGS) entry which is preliminary data.</text>
</comment>
<proteinExistence type="predicted"/>
<sequence>MAAASSRETFAGFAEGERRQLSGLMFCPADALQRPEPDGASGKERRLRQEWRMCR</sequence>
<dbReference type="AlphaFoldDB" id="A0A9X3TN49"/>
<protein>
    <submittedName>
        <fullName evidence="2">Uncharacterized protein</fullName>
    </submittedName>
</protein>
<organism evidence="2 3">
    <name type="scientific">Brevibacillus thermoruber</name>
    <dbReference type="NCBI Taxonomy" id="33942"/>
    <lineage>
        <taxon>Bacteria</taxon>
        <taxon>Bacillati</taxon>
        <taxon>Bacillota</taxon>
        <taxon>Bacilli</taxon>
        <taxon>Bacillales</taxon>
        <taxon>Paenibacillaceae</taxon>
        <taxon>Brevibacillus</taxon>
    </lineage>
</organism>
<dbReference type="RefSeq" id="WP_271139553.1">
    <property type="nucleotide sequence ID" value="NZ_JAPYYP010000003.1"/>
</dbReference>
<name>A0A9X3TN49_9BACL</name>
<reference evidence="2" key="1">
    <citation type="submission" date="2022-12" db="EMBL/GenBank/DDBJ databases">
        <title>Draft genome sequence of the thermophilic strain Brevibacillus thermoruber HT42, isolated from Los Humeros, Puebla, Mexico, with biotechnological potential.</title>
        <authorList>
            <person name="Lara Sanchez J."/>
            <person name="Solis Palacios R."/>
            <person name="Bustos Baena A.S."/>
            <person name="Ruz Baez A.E."/>
            <person name="Espinosa Luna G."/>
            <person name="Oliart Ros R.M."/>
        </authorList>
    </citation>
    <scope>NUCLEOTIDE SEQUENCE</scope>
    <source>
        <strain evidence="2">HT42</strain>
    </source>
</reference>
<keyword evidence="3" id="KW-1185">Reference proteome</keyword>
<feature type="region of interest" description="Disordered" evidence="1">
    <location>
        <begin position="30"/>
        <end position="55"/>
    </location>
</feature>